<reference evidence="3 4" key="2">
    <citation type="submission" date="2016-11" db="EMBL/GenBank/DDBJ databases">
        <authorList>
            <person name="Jaros S."/>
            <person name="Januszkiewicz K."/>
            <person name="Wedrychowicz H."/>
        </authorList>
    </citation>
    <scope>NUCLEOTIDE SEQUENCE [LARGE SCALE GENOMIC DNA]</scope>
    <source>
        <strain evidence="3 4">DSM 22330</strain>
    </source>
</reference>
<evidence type="ECO:0000313" key="2">
    <source>
        <dbReference type="EMBL" id="PCS02289.1"/>
    </source>
</evidence>
<dbReference type="OrthoDB" id="9779344at2"/>
<organism evidence="3 4">
    <name type="scientific">Pseudolactococcus chungangensis CAU 28 = DSM 22330</name>
    <dbReference type="NCBI Taxonomy" id="1122154"/>
    <lineage>
        <taxon>Bacteria</taxon>
        <taxon>Bacillati</taxon>
        <taxon>Bacillota</taxon>
        <taxon>Bacilli</taxon>
        <taxon>Lactobacillales</taxon>
        <taxon>Streptococcaceae</taxon>
        <taxon>Pseudolactococcus</taxon>
    </lineage>
</organism>
<accession>A0A1K2HD01</accession>
<keyword evidence="5" id="KW-1185">Reference proteome</keyword>
<evidence type="ECO:0000313" key="5">
    <source>
        <dbReference type="Proteomes" id="UP000218979"/>
    </source>
</evidence>
<gene>
    <name evidence="2" type="ORF">RR45_GL000664</name>
    <name evidence="3" type="ORF">SAMN02746068_01317</name>
</gene>
<dbReference type="InterPro" id="IPR047767">
    <property type="entry name" value="PSP1-like"/>
</dbReference>
<dbReference type="InterPro" id="IPR007557">
    <property type="entry name" value="PSP1_C"/>
</dbReference>
<sequence>MNYEIKLTHGEDNLFVSSNSHYEIADTVVIKTEKYKVMGRIVRKVSPELLSDGYIVSQANALDFELAEKVAQDSDAAKITVKRLVQDHSLDMKVIEVKYTLDYKRLYISFTAEHRVDFRALLKDLASSFKTRIELRQIGSRDVAKTFGGIGPCGRPLCCSEFMGEFPNVSIKMAKNQVLSLNQSKLNGLCGRLMCCLSYEDDFYRQARKKFPDFGDTIKTVDGQARVIGLNILSNTVKARLDNQIQDYDVSEIEVV</sequence>
<dbReference type="EMBL" id="JXJT01000017">
    <property type="protein sequence ID" value="PCS02289.1"/>
    <property type="molecule type" value="Genomic_DNA"/>
</dbReference>
<proteinExistence type="predicted"/>
<dbReference type="STRING" id="1122154.SAMN02746068_01317"/>
<dbReference type="NCBIfam" id="NF041131">
    <property type="entry name" value="RicT_YaaT_fam"/>
    <property type="match status" value="1"/>
</dbReference>
<evidence type="ECO:0000313" key="3">
    <source>
        <dbReference type="EMBL" id="SFZ74712.1"/>
    </source>
</evidence>
<evidence type="ECO:0000313" key="4">
    <source>
        <dbReference type="Proteomes" id="UP000185655"/>
    </source>
</evidence>
<protein>
    <submittedName>
        <fullName evidence="3">Cell fate regulator YaaT, PSP1 superfamily (Controls sporulation, competence, biofilm development)</fullName>
    </submittedName>
    <submittedName>
        <fullName evidence="2">Signal peptidase-like protein</fullName>
    </submittedName>
</protein>
<feature type="domain" description="PSP1 C-terminal" evidence="1">
    <location>
        <begin position="53"/>
        <end position="138"/>
    </location>
</feature>
<dbReference type="RefSeq" id="WP_031366073.1">
    <property type="nucleotide sequence ID" value="NZ_FPKS01000006.1"/>
</dbReference>
<dbReference type="PANTHER" id="PTHR43830">
    <property type="entry name" value="PROTEIN PSP1"/>
    <property type="match status" value="1"/>
</dbReference>
<reference evidence="2 5" key="1">
    <citation type="submission" date="2014-12" db="EMBL/GenBank/DDBJ databases">
        <title>Draft genome sequences of 10 type strains of Lactococcus.</title>
        <authorList>
            <person name="Sun Z."/>
            <person name="Zhong Z."/>
            <person name="Liu W."/>
            <person name="Zhang W."/>
            <person name="Zhang H."/>
        </authorList>
    </citation>
    <scope>NUCLEOTIDE SEQUENCE [LARGE SCALE GENOMIC DNA]</scope>
    <source>
        <strain evidence="2 5">DSM 22330</strain>
    </source>
</reference>
<dbReference type="AlphaFoldDB" id="A0A1K2HD01"/>
<dbReference type="GO" id="GO:0005737">
    <property type="term" value="C:cytoplasm"/>
    <property type="evidence" value="ECO:0007669"/>
    <property type="project" value="TreeGrafter"/>
</dbReference>
<dbReference type="PANTHER" id="PTHR43830:SF3">
    <property type="entry name" value="PROTEIN PSP1"/>
    <property type="match status" value="1"/>
</dbReference>
<dbReference type="Proteomes" id="UP000185655">
    <property type="component" value="Unassembled WGS sequence"/>
</dbReference>
<dbReference type="Pfam" id="PF04468">
    <property type="entry name" value="PSP1"/>
    <property type="match status" value="1"/>
</dbReference>
<dbReference type="PROSITE" id="PS51411">
    <property type="entry name" value="PSP1_C"/>
    <property type="match status" value="1"/>
</dbReference>
<dbReference type="Proteomes" id="UP000218979">
    <property type="component" value="Unassembled WGS sequence"/>
</dbReference>
<evidence type="ECO:0000259" key="1">
    <source>
        <dbReference type="PROSITE" id="PS51411"/>
    </source>
</evidence>
<dbReference type="EMBL" id="FPKS01000006">
    <property type="protein sequence ID" value="SFZ74712.1"/>
    <property type="molecule type" value="Genomic_DNA"/>
</dbReference>
<name>A0A1K2HD01_9LACT</name>